<accession>A0ABV2LZW8</accession>
<keyword evidence="2" id="KW-1185">Reference proteome</keyword>
<proteinExistence type="predicted"/>
<evidence type="ECO:0000313" key="2">
    <source>
        <dbReference type="Proteomes" id="UP001549106"/>
    </source>
</evidence>
<dbReference type="RefSeq" id="WP_257463666.1">
    <property type="nucleotide sequence ID" value="NZ_BAABXN010000001.1"/>
</dbReference>
<dbReference type="Proteomes" id="UP001549106">
    <property type="component" value="Unassembled WGS sequence"/>
</dbReference>
<protein>
    <recommendedName>
        <fullName evidence="3">Tyr recombinase domain-containing protein</fullName>
    </recommendedName>
</protein>
<evidence type="ECO:0000313" key="1">
    <source>
        <dbReference type="EMBL" id="MET3748832.1"/>
    </source>
</evidence>
<organism evidence="1 2">
    <name type="scientific">Blautia caecimuris</name>
    <dbReference type="NCBI Taxonomy" id="1796615"/>
    <lineage>
        <taxon>Bacteria</taxon>
        <taxon>Bacillati</taxon>
        <taxon>Bacillota</taxon>
        <taxon>Clostridia</taxon>
        <taxon>Lachnospirales</taxon>
        <taxon>Lachnospiraceae</taxon>
        <taxon>Blautia</taxon>
    </lineage>
</organism>
<name>A0ABV2LZW8_9FIRM</name>
<reference evidence="1 2" key="1">
    <citation type="submission" date="2024-06" db="EMBL/GenBank/DDBJ databases">
        <title>Genomic Encyclopedia of Type Strains, Phase IV (KMG-IV): sequencing the most valuable type-strain genomes for metagenomic binning, comparative biology and taxonomic classification.</title>
        <authorList>
            <person name="Goeker M."/>
        </authorList>
    </citation>
    <scope>NUCLEOTIDE SEQUENCE [LARGE SCALE GENOMIC DNA]</scope>
    <source>
        <strain evidence="1 2">DSM 29492</strain>
    </source>
</reference>
<comment type="caution">
    <text evidence="1">The sequence shown here is derived from an EMBL/GenBank/DDBJ whole genome shotgun (WGS) entry which is preliminary data.</text>
</comment>
<gene>
    <name evidence="1" type="ORF">ABID24_000048</name>
</gene>
<sequence>MTEDTGKKISEELKNDFTMDKLWAVLCLMQGERFYTARGLEFHYKIRGNEIFVDRKVNSKSITRSSVEMVFRKLQERRQGGEEFPLPVQGPKKLGVFGASYLYPVLKRLELVRPE</sequence>
<dbReference type="EMBL" id="JBEPMJ010000001">
    <property type="protein sequence ID" value="MET3748832.1"/>
    <property type="molecule type" value="Genomic_DNA"/>
</dbReference>
<evidence type="ECO:0008006" key="3">
    <source>
        <dbReference type="Google" id="ProtNLM"/>
    </source>
</evidence>